<dbReference type="Gene3D" id="1.20.144.10">
    <property type="entry name" value="Phosphatidic acid phosphatase type 2/haloperoxidase"/>
    <property type="match status" value="1"/>
</dbReference>
<feature type="transmembrane region" description="Helical" evidence="1">
    <location>
        <begin position="135"/>
        <end position="154"/>
    </location>
</feature>
<keyword evidence="1" id="KW-0472">Membrane</keyword>
<name>A0ABW3CYA2_9FLAO</name>
<evidence type="ECO:0000259" key="2">
    <source>
        <dbReference type="SMART" id="SM00014"/>
    </source>
</evidence>
<dbReference type="PANTHER" id="PTHR14969">
    <property type="entry name" value="SPHINGOSINE-1-PHOSPHATE PHOSPHOHYDROLASE"/>
    <property type="match status" value="1"/>
</dbReference>
<feature type="transmembrane region" description="Helical" evidence="1">
    <location>
        <begin position="56"/>
        <end position="75"/>
    </location>
</feature>
<dbReference type="SUPFAM" id="SSF48317">
    <property type="entry name" value="Acid phosphatase/Vanadium-dependent haloperoxidase"/>
    <property type="match status" value="1"/>
</dbReference>
<dbReference type="Proteomes" id="UP001596978">
    <property type="component" value="Unassembled WGS sequence"/>
</dbReference>
<gene>
    <name evidence="3" type="ORF">ACFQ1M_09935</name>
</gene>
<feature type="domain" description="Phosphatidic acid phosphatase type 2/haloperoxidase" evidence="2">
    <location>
        <begin position="60"/>
        <end position="177"/>
    </location>
</feature>
<accession>A0ABW3CYA2</accession>
<evidence type="ECO:0000256" key="1">
    <source>
        <dbReference type="SAM" id="Phobius"/>
    </source>
</evidence>
<dbReference type="RefSeq" id="WP_386407682.1">
    <property type="nucleotide sequence ID" value="NZ_JBHTJH010000008.1"/>
</dbReference>
<dbReference type="PANTHER" id="PTHR14969:SF13">
    <property type="entry name" value="AT30094P"/>
    <property type="match status" value="1"/>
</dbReference>
<feature type="transmembrane region" description="Helical" evidence="1">
    <location>
        <begin position="27"/>
        <end position="49"/>
    </location>
</feature>
<dbReference type="EMBL" id="JBHTJH010000008">
    <property type="protein sequence ID" value="MFD0862525.1"/>
    <property type="molecule type" value="Genomic_DNA"/>
</dbReference>
<feature type="transmembrane region" description="Helical" evidence="1">
    <location>
        <begin position="108"/>
        <end position="128"/>
    </location>
</feature>
<dbReference type="SMART" id="SM00014">
    <property type="entry name" value="acidPPc"/>
    <property type="match status" value="1"/>
</dbReference>
<comment type="caution">
    <text evidence="3">The sequence shown here is derived from an EMBL/GenBank/DDBJ whole genome shotgun (WGS) entry which is preliminary data.</text>
</comment>
<feature type="transmembrane region" description="Helical" evidence="1">
    <location>
        <begin position="160"/>
        <end position="177"/>
    </location>
</feature>
<reference evidence="4" key="1">
    <citation type="journal article" date="2019" name="Int. J. Syst. Evol. Microbiol.">
        <title>The Global Catalogue of Microorganisms (GCM) 10K type strain sequencing project: providing services to taxonomists for standard genome sequencing and annotation.</title>
        <authorList>
            <consortium name="The Broad Institute Genomics Platform"/>
            <consortium name="The Broad Institute Genome Sequencing Center for Infectious Disease"/>
            <person name="Wu L."/>
            <person name="Ma J."/>
        </authorList>
    </citation>
    <scope>NUCLEOTIDE SEQUENCE [LARGE SCALE GENOMIC DNA]</scope>
    <source>
        <strain evidence="4">CCUG 62952</strain>
    </source>
</reference>
<dbReference type="InterPro" id="IPR036938">
    <property type="entry name" value="PAP2/HPO_sf"/>
</dbReference>
<dbReference type="InterPro" id="IPR000326">
    <property type="entry name" value="PAP2/HPO"/>
</dbReference>
<organism evidence="3 4">
    <name type="scientific">Sungkyunkwania multivorans</name>
    <dbReference type="NCBI Taxonomy" id="1173618"/>
    <lineage>
        <taxon>Bacteria</taxon>
        <taxon>Pseudomonadati</taxon>
        <taxon>Bacteroidota</taxon>
        <taxon>Flavobacteriia</taxon>
        <taxon>Flavobacteriales</taxon>
        <taxon>Flavobacteriaceae</taxon>
        <taxon>Sungkyunkwania</taxon>
    </lineage>
</organism>
<protein>
    <submittedName>
        <fullName evidence="3">Phosphatase PAP2 family protein</fullName>
    </submittedName>
</protein>
<evidence type="ECO:0000313" key="4">
    <source>
        <dbReference type="Proteomes" id="UP001596978"/>
    </source>
</evidence>
<keyword evidence="1" id="KW-1133">Transmembrane helix</keyword>
<keyword evidence="1" id="KW-0812">Transmembrane</keyword>
<proteinExistence type="predicted"/>
<dbReference type="Pfam" id="PF01569">
    <property type="entry name" value="PAP2"/>
    <property type="match status" value="1"/>
</dbReference>
<sequence length="192" mass="22348">MFEELIKYDKELFLFLNGLGSESWDGFWMFITNKWGSIPLYLLLLILSFRYFGWKMTLLIMLSVALMITATDQLANLFKGSFERLRPCHDDEILHQMRLVKSYCGGKFGYFSAHAANAFAAATFFALLLKEKMQWFPLFLLFWALTVAYSRIYIGVHFPLDIVTGMSFGMLLGWGFFKLKSVIERKADWFSS</sequence>
<evidence type="ECO:0000313" key="3">
    <source>
        <dbReference type="EMBL" id="MFD0862525.1"/>
    </source>
</evidence>
<keyword evidence="4" id="KW-1185">Reference proteome</keyword>